<dbReference type="PROSITE" id="PS00455">
    <property type="entry name" value="AMP_BINDING"/>
    <property type="match status" value="1"/>
</dbReference>
<proteinExistence type="inferred from homology"/>
<evidence type="ECO:0000313" key="6">
    <source>
        <dbReference type="Proteomes" id="UP000319004"/>
    </source>
</evidence>
<dbReference type="PANTHER" id="PTHR43201">
    <property type="entry name" value="ACYL-COA SYNTHETASE"/>
    <property type="match status" value="1"/>
</dbReference>
<feature type="region of interest" description="Disordered" evidence="2">
    <location>
        <begin position="114"/>
        <end position="134"/>
    </location>
</feature>
<dbReference type="InterPro" id="IPR020845">
    <property type="entry name" value="AMP-binding_CS"/>
</dbReference>
<dbReference type="RefSeq" id="WP_145387221.1">
    <property type="nucleotide sequence ID" value="NZ_CP037423.1"/>
</dbReference>
<reference evidence="5 6" key="1">
    <citation type="submission" date="2019-03" db="EMBL/GenBank/DDBJ databases">
        <title>Deep-cultivation of Planctomycetes and their phenomic and genomic characterization uncovers novel biology.</title>
        <authorList>
            <person name="Wiegand S."/>
            <person name="Jogler M."/>
            <person name="Boedeker C."/>
            <person name="Pinto D."/>
            <person name="Vollmers J."/>
            <person name="Rivas-Marin E."/>
            <person name="Kohn T."/>
            <person name="Peeters S.H."/>
            <person name="Heuer A."/>
            <person name="Rast P."/>
            <person name="Oberbeckmann S."/>
            <person name="Bunk B."/>
            <person name="Jeske O."/>
            <person name="Meyerdierks A."/>
            <person name="Storesund J.E."/>
            <person name="Kallscheuer N."/>
            <person name="Luecker S."/>
            <person name="Lage O.M."/>
            <person name="Pohl T."/>
            <person name="Merkel B.J."/>
            <person name="Hornburger P."/>
            <person name="Mueller R.-W."/>
            <person name="Bruemmer F."/>
            <person name="Labrenz M."/>
            <person name="Spormann A.M."/>
            <person name="Op den Camp H."/>
            <person name="Overmann J."/>
            <person name="Amann R."/>
            <person name="Jetten M.S.M."/>
            <person name="Mascher T."/>
            <person name="Medema M.H."/>
            <person name="Devos D.P."/>
            <person name="Kaster A.-K."/>
            <person name="Ovreas L."/>
            <person name="Rohde M."/>
            <person name="Galperin M.Y."/>
            <person name="Jogler C."/>
        </authorList>
    </citation>
    <scope>NUCLEOTIDE SEQUENCE [LARGE SCALE GENOMIC DNA]</scope>
    <source>
        <strain evidence="5 6">Enr13</strain>
    </source>
</reference>
<dbReference type="Proteomes" id="UP000319004">
    <property type="component" value="Chromosome"/>
</dbReference>
<evidence type="ECO:0000259" key="4">
    <source>
        <dbReference type="Pfam" id="PF13193"/>
    </source>
</evidence>
<dbReference type="Gene3D" id="3.40.50.12780">
    <property type="entry name" value="N-terminal domain of ligase-like"/>
    <property type="match status" value="1"/>
</dbReference>
<dbReference type="AlphaFoldDB" id="A0A518HQY0"/>
<evidence type="ECO:0000256" key="2">
    <source>
        <dbReference type="SAM" id="MobiDB-lite"/>
    </source>
</evidence>
<dbReference type="InterPro" id="IPR045851">
    <property type="entry name" value="AMP-bd_C_sf"/>
</dbReference>
<gene>
    <name evidence="5" type="ORF">Enr13x_31040</name>
</gene>
<dbReference type="KEGG" id="snep:Enr13x_31040"/>
<dbReference type="PANTHER" id="PTHR43201:SF8">
    <property type="entry name" value="ACYL-COA SYNTHETASE FAMILY MEMBER 3"/>
    <property type="match status" value="1"/>
</dbReference>
<sequence length="473" mass="51238">MNSWQQTFAGHGDHPAFIGGSDDSRVTYRELAESVQRLCREMADAGVDASSVIGFPGQYSQSSLAMFFAVADLHATAVPLPEGADERVGRLLEIALATHGVGDDWVCLPVSPAAGETANPSPPTPLPLKGARGASSPQEVVDQQASHALYESLQQLGHAGLVLFTSGTTGDPKAAVQDIDRLRLRYAQHRDVGKMLAFMQMDHIGGINTMLYVLTHGGTLVVPRTRSPQDVAACIQEHHIEVLPVSPTFLNLMLITGVIDQYDLSSLRRVTYGSEPMPESVLKRLGEALPGVDLLQTYGTTEMGILKSKSESNDSLWMKVGGDGYDTKIVDGRLWIRAHTAMLGYLNAPSPFDEDGYMDTGDEVEVRGQWMRVMGRKSEFINVGGTKVSPVEVESVLLEMPCVCEAAVSGMAHPLMGQIAKATVRLNDGSTLGEFKSQMRKFCKDRLPPEAIPVKVSLAKTSMVTDRFKRARG</sequence>
<comment type="similarity">
    <text evidence="1">Belongs to the ATP-dependent AMP-binding enzyme family.</text>
</comment>
<feature type="domain" description="AMP-dependent synthetase/ligase" evidence="3">
    <location>
        <begin position="5"/>
        <end position="346"/>
    </location>
</feature>
<dbReference type="SUPFAM" id="SSF56801">
    <property type="entry name" value="Acetyl-CoA synthetase-like"/>
    <property type="match status" value="1"/>
</dbReference>
<dbReference type="GO" id="GO:0004467">
    <property type="term" value="F:long-chain fatty acid-CoA ligase activity"/>
    <property type="evidence" value="ECO:0007669"/>
    <property type="project" value="UniProtKB-EC"/>
</dbReference>
<dbReference type="CDD" id="cd04433">
    <property type="entry name" value="AFD_class_I"/>
    <property type="match status" value="1"/>
</dbReference>
<feature type="domain" description="AMP-binding enzyme C-terminal" evidence="4">
    <location>
        <begin position="392"/>
        <end position="460"/>
    </location>
</feature>
<dbReference type="InterPro" id="IPR025110">
    <property type="entry name" value="AMP-bd_C"/>
</dbReference>
<dbReference type="EMBL" id="CP037423">
    <property type="protein sequence ID" value="QDV43249.1"/>
    <property type="molecule type" value="Genomic_DNA"/>
</dbReference>
<protein>
    <submittedName>
        <fullName evidence="5">Long-chain-fatty-acid--CoA ligase FadD13</fullName>
        <ecNumber evidence="5">6.2.1.3</ecNumber>
    </submittedName>
</protein>
<name>A0A518HQY0_9BACT</name>
<feature type="region of interest" description="Disordered" evidence="2">
    <location>
        <begin position="1"/>
        <end position="21"/>
    </location>
</feature>
<organism evidence="5 6">
    <name type="scientific">Stieleria neptunia</name>
    <dbReference type="NCBI Taxonomy" id="2527979"/>
    <lineage>
        <taxon>Bacteria</taxon>
        <taxon>Pseudomonadati</taxon>
        <taxon>Planctomycetota</taxon>
        <taxon>Planctomycetia</taxon>
        <taxon>Pirellulales</taxon>
        <taxon>Pirellulaceae</taxon>
        <taxon>Stieleria</taxon>
    </lineage>
</organism>
<keyword evidence="6" id="KW-1185">Reference proteome</keyword>
<dbReference type="OrthoDB" id="9778383at2"/>
<dbReference type="EC" id="6.2.1.3" evidence="5"/>
<keyword evidence="5" id="KW-0436">Ligase</keyword>
<dbReference type="Pfam" id="PF00501">
    <property type="entry name" value="AMP-binding"/>
    <property type="match status" value="1"/>
</dbReference>
<dbReference type="GO" id="GO:0031956">
    <property type="term" value="F:medium-chain fatty acid-CoA ligase activity"/>
    <property type="evidence" value="ECO:0007669"/>
    <property type="project" value="TreeGrafter"/>
</dbReference>
<evidence type="ECO:0000259" key="3">
    <source>
        <dbReference type="Pfam" id="PF00501"/>
    </source>
</evidence>
<dbReference type="Gene3D" id="3.30.300.30">
    <property type="match status" value="1"/>
</dbReference>
<evidence type="ECO:0000256" key="1">
    <source>
        <dbReference type="ARBA" id="ARBA00006432"/>
    </source>
</evidence>
<accession>A0A518HQY0</accession>
<dbReference type="Pfam" id="PF13193">
    <property type="entry name" value="AMP-binding_C"/>
    <property type="match status" value="1"/>
</dbReference>
<dbReference type="InterPro" id="IPR000873">
    <property type="entry name" value="AMP-dep_synth/lig_dom"/>
</dbReference>
<dbReference type="InterPro" id="IPR042099">
    <property type="entry name" value="ANL_N_sf"/>
</dbReference>
<evidence type="ECO:0000313" key="5">
    <source>
        <dbReference type="EMBL" id="QDV43249.1"/>
    </source>
</evidence>